<keyword evidence="11" id="KW-1185">Reference proteome</keyword>
<comment type="cofactor">
    <cofactor evidence="1">
        <name>Mn(2+)</name>
        <dbReference type="ChEBI" id="CHEBI:29035"/>
    </cofactor>
</comment>
<evidence type="ECO:0000313" key="10">
    <source>
        <dbReference type="EMBL" id="MFB9714317.1"/>
    </source>
</evidence>
<gene>
    <name evidence="10" type="ORF">ACFFPI_09300</name>
</gene>
<evidence type="ECO:0000256" key="5">
    <source>
        <dbReference type="ARBA" id="ARBA00022763"/>
    </source>
</evidence>
<dbReference type="GO" id="GO:0004519">
    <property type="term" value="F:endonuclease activity"/>
    <property type="evidence" value="ECO:0007669"/>
    <property type="project" value="UniProtKB-KW"/>
</dbReference>
<dbReference type="InterPro" id="IPR036691">
    <property type="entry name" value="Endo/exonu/phosph_ase_sf"/>
</dbReference>
<evidence type="ECO:0000256" key="2">
    <source>
        <dbReference type="ARBA" id="ARBA00001946"/>
    </source>
</evidence>
<keyword evidence="4" id="KW-0479">Metal-binding</keyword>
<evidence type="ECO:0000256" key="8">
    <source>
        <dbReference type="ARBA" id="ARBA00023204"/>
    </source>
</evidence>
<dbReference type="InterPro" id="IPR005135">
    <property type="entry name" value="Endo/exonuclease/phosphatase"/>
</dbReference>
<proteinExistence type="predicted"/>
<comment type="cofactor">
    <cofactor evidence="2">
        <name>Mg(2+)</name>
        <dbReference type="ChEBI" id="CHEBI:18420"/>
    </cofactor>
</comment>
<evidence type="ECO:0000256" key="6">
    <source>
        <dbReference type="ARBA" id="ARBA00022801"/>
    </source>
</evidence>
<keyword evidence="3" id="KW-0540">Nuclease</keyword>
<keyword evidence="8" id="KW-0234">DNA repair</keyword>
<dbReference type="EMBL" id="JBHMBH010000019">
    <property type="protein sequence ID" value="MFB9714317.1"/>
    <property type="molecule type" value="Genomic_DNA"/>
</dbReference>
<dbReference type="PANTHER" id="PTHR15822:SF4">
    <property type="entry name" value="TYROSYL-DNA PHOSPHODIESTERASE 2"/>
    <property type="match status" value="1"/>
</dbReference>
<dbReference type="InterPro" id="IPR051547">
    <property type="entry name" value="TDP2-like"/>
</dbReference>
<dbReference type="Gene3D" id="3.60.10.10">
    <property type="entry name" value="Endonuclease/exonuclease/phosphatase"/>
    <property type="match status" value="1"/>
</dbReference>
<dbReference type="RefSeq" id="WP_345044407.1">
    <property type="nucleotide sequence ID" value="NZ_BAABED010000001.1"/>
</dbReference>
<organism evidence="10 11">
    <name type="scientific">Arthrobacter methylotrophus</name>
    <dbReference type="NCBI Taxonomy" id="121291"/>
    <lineage>
        <taxon>Bacteria</taxon>
        <taxon>Bacillati</taxon>
        <taxon>Actinomycetota</taxon>
        <taxon>Actinomycetes</taxon>
        <taxon>Micrococcales</taxon>
        <taxon>Micrococcaceae</taxon>
        <taxon>Arthrobacter</taxon>
    </lineage>
</organism>
<evidence type="ECO:0000256" key="1">
    <source>
        <dbReference type="ARBA" id="ARBA00001936"/>
    </source>
</evidence>
<keyword evidence="10" id="KW-0255">Endonuclease</keyword>
<evidence type="ECO:0000256" key="7">
    <source>
        <dbReference type="ARBA" id="ARBA00022842"/>
    </source>
</evidence>
<dbReference type="Proteomes" id="UP001589536">
    <property type="component" value="Unassembled WGS sequence"/>
</dbReference>
<evidence type="ECO:0000256" key="4">
    <source>
        <dbReference type="ARBA" id="ARBA00022723"/>
    </source>
</evidence>
<evidence type="ECO:0000256" key="3">
    <source>
        <dbReference type="ARBA" id="ARBA00022722"/>
    </source>
</evidence>
<protein>
    <submittedName>
        <fullName evidence="10">Endonuclease/exonuclease/phosphatase family protein</fullName>
    </submittedName>
</protein>
<keyword evidence="5" id="KW-0227">DNA damage</keyword>
<keyword evidence="7" id="KW-0460">Magnesium</keyword>
<evidence type="ECO:0000313" key="11">
    <source>
        <dbReference type="Proteomes" id="UP001589536"/>
    </source>
</evidence>
<name>A0ABV5UP62_9MICC</name>
<comment type="caution">
    <text evidence="10">The sequence shown here is derived from an EMBL/GenBank/DDBJ whole genome shotgun (WGS) entry which is preliminary data.</text>
</comment>
<dbReference type="SUPFAM" id="SSF56219">
    <property type="entry name" value="DNase I-like"/>
    <property type="match status" value="1"/>
</dbReference>
<feature type="domain" description="Endonuclease/exonuclease/phosphatase" evidence="9">
    <location>
        <begin position="19"/>
        <end position="284"/>
    </location>
</feature>
<reference evidence="10 11" key="1">
    <citation type="submission" date="2024-09" db="EMBL/GenBank/DDBJ databases">
        <authorList>
            <person name="Sun Q."/>
            <person name="Mori K."/>
        </authorList>
    </citation>
    <scope>NUCLEOTIDE SEQUENCE [LARGE SCALE GENOMIC DNA]</scope>
    <source>
        <strain evidence="10 11">JCM 13519</strain>
    </source>
</reference>
<dbReference type="Pfam" id="PF03372">
    <property type="entry name" value="Exo_endo_phos"/>
    <property type="match status" value="1"/>
</dbReference>
<dbReference type="PANTHER" id="PTHR15822">
    <property type="entry name" value="TRAF AND TNF RECEPTOR-ASSOCIATED PROTEIN"/>
    <property type="match status" value="1"/>
</dbReference>
<accession>A0ABV5UP62</accession>
<keyword evidence="6" id="KW-0378">Hydrolase</keyword>
<evidence type="ECO:0000259" key="9">
    <source>
        <dbReference type="Pfam" id="PF03372"/>
    </source>
</evidence>
<sequence>MTPVKTTTIPAEHLLRVTTLNINHAPDEVERRTGLACDELGVLRPSVLCLQEVRFEAAGRSRQLDTIAAETGLTVISAQAQHPRRDGGLSGNAVLSSLLEIESSSIDFATPDCQLTSADYAVLEAPTGHTLIVISAHLAWGGDREGTRLAQVTAIDGRVRALMDRYQDRSPVAILAGDFNTLPGSDTNRYLNGQGAGTNGDYTFWTEAFAVVGDPAEATTVASGNYWAQQTARIVGIEFPEMLPDRRIDYVWTYDWAYGRPGCPVAMQRSFTDTTRYGFPASDHYGLTVDLWTPPILATVPAKLLSTDDVLTDQLMLDLGETRESVLV</sequence>